<protein>
    <submittedName>
        <fullName evidence="3">Uncharacterized protein</fullName>
    </submittedName>
</protein>
<name>A0A286ULX9_9AGAM</name>
<dbReference type="InParanoid" id="A0A286ULX9"/>
<dbReference type="Proteomes" id="UP000217199">
    <property type="component" value="Unassembled WGS sequence"/>
</dbReference>
<keyword evidence="4" id="KW-1185">Reference proteome</keyword>
<feature type="region of interest" description="Disordered" evidence="2">
    <location>
        <begin position="396"/>
        <end position="464"/>
    </location>
</feature>
<feature type="compositionally biased region" description="Low complexity" evidence="2">
    <location>
        <begin position="435"/>
        <end position="448"/>
    </location>
</feature>
<feature type="compositionally biased region" description="Pro residues" evidence="2">
    <location>
        <begin position="421"/>
        <end position="434"/>
    </location>
</feature>
<evidence type="ECO:0000256" key="1">
    <source>
        <dbReference type="SAM" id="Coils"/>
    </source>
</evidence>
<dbReference type="AlphaFoldDB" id="A0A286ULX9"/>
<dbReference type="OrthoDB" id="2596255at2759"/>
<feature type="region of interest" description="Disordered" evidence="2">
    <location>
        <begin position="476"/>
        <end position="499"/>
    </location>
</feature>
<feature type="compositionally biased region" description="Polar residues" evidence="2">
    <location>
        <begin position="587"/>
        <end position="604"/>
    </location>
</feature>
<evidence type="ECO:0000313" key="3">
    <source>
        <dbReference type="EMBL" id="PAV20455.1"/>
    </source>
</evidence>
<feature type="region of interest" description="Disordered" evidence="2">
    <location>
        <begin position="554"/>
        <end position="604"/>
    </location>
</feature>
<comment type="caution">
    <text evidence="3">The sequence shown here is derived from an EMBL/GenBank/DDBJ whole genome shotgun (WGS) entry which is preliminary data.</text>
</comment>
<feature type="compositionally biased region" description="Gly residues" evidence="2">
    <location>
        <begin position="554"/>
        <end position="567"/>
    </location>
</feature>
<evidence type="ECO:0000256" key="2">
    <source>
        <dbReference type="SAM" id="MobiDB-lite"/>
    </source>
</evidence>
<accession>A0A286ULX9</accession>
<organism evidence="3 4">
    <name type="scientific">Pyrrhoderma noxium</name>
    <dbReference type="NCBI Taxonomy" id="2282107"/>
    <lineage>
        <taxon>Eukaryota</taxon>
        <taxon>Fungi</taxon>
        <taxon>Dikarya</taxon>
        <taxon>Basidiomycota</taxon>
        <taxon>Agaricomycotina</taxon>
        <taxon>Agaricomycetes</taxon>
        <taxon>Hymenochaetales</taxon>
        <taxon>Hymenochaetaceae</taxon>
        <taxon>Pyrrhoderma</taxon>
    </lineage>
</organism>
<keyword evidence="1" id="KW-0175">Coiled coil</keyword>
<evidence type="ECO:0000313" key="4">
    <source>
        <dbReference type="Proteomes" id="UP000217199"/>
    </source>
</evidence>
<feature type="coiled-coil region" evidence="1">
    <location>
        <begin position="236"/>
        <end position="352"/>
    </location>
</feature>
<reference evidence="3 4" key="1">
    <citation type="journal article" date="2017" name="Mol. Ecol.">
        <title>Comparative and population genomic landscape of Phellinus noxius: A hypervariable fungus causing root rot in trees.</title>
        <authorList>
            <person name="Chung C.L."/>
            <person name="Lee T.J."/>
            <person name="Akiba M."/>
            <person name="Lee H.H."/>
            <person name="Kuo T.H."/>
            <person name="Liu D."/>
            <person name="Ke H.M."/>
            <person name="Yokoi T."/>
            <person name="Roa M.B."/>
            <person name="Lu M.J."/>
            <person name="Chang Y.Y."/>
            <person name="Ann P.J."/>
            <person name="Tsai J.N."/>
            <person name="Chen C.Y."/>
            <person name="Tzean S.S."/>
            <person name="Ota Y."/>
            <person name="Hattori T."/>
            <person name="Sahashi N."/>
            <person name="Liou R.F."/>
            <person name="Kikuchi T."/>
            <person name="Tsai I.J."/>
        </authorList>
    </citation>
    <scope>NUCLEOTIDE SEQUENCE [LARGE SCALE GENOMIC DNA]</scope>
    <source>
        <strain evidence="3 4">FFPRI411160</strain>
    </source>
</reference>
<gene>
    <name evidence="3" type="ORF">PNOK_0308200</name>
</gene>
<sequence length="604" mass="64570">MSEDDDGESGRTVFSLALYTTLVSALPAHCSASDDEDSPENALPGLTSSRSYLLSDALDALGRGRGLSVNVNGANWKRVLMRPNDKGDEAILVIYGLMPGRQYDVEIGIVFGDGEEVLHSRMVTQPQPGQSVNEEVGTNSVDSITSSINTVPTLSPSTTSTTQSPHILSLTHDEYASQLHSQLSHIDNERNALLAELKSARKEAHKGDAAKRSEIEALKRASEKHAAADMRGRQKIRALQEAVKQAAAAAREAEEDAREVEKTLPEAIQRAEEVAKTHAGVLKEAERTKEEAEDSIRADKKKTSDLRAELGTLTARLEKLQAKRERLSKESLPGLEEELARLVRQVELVERDVGAFEVVDNGPVGFDLGTRTYSQTTTPFGSPSATVVRHHSLQSSQVAAGGMNGTNPKGPFGFNPNLNGPLPPSQLPPPPPPSSSSSTIANATNNGSLPNRAPPFDPGLGYNTRLGPAFQLQTQTQTQNPIPPPMGSLNGNNGARRAPTMPLTHPHPHPHTQPYPHPHAHPHTLAQMNNPLSQMNNPLSHTQSQSLDVGYNGGGGFYPGPGPGQGQGPNTTTPASVIGRRPVSPGPSRQASLPVNMPSYSNGR</sequence>
<proteinExistence type="predicted"/>
<dbReference type="EMBL" id="NBII01000003">
    <property type="protein sequence ID" value="PAV20455.1"/>
    <property type="molecule type" value="Genomic_DNA"/>
</dbReference>
<feature type="compositionally biased region" description="Low complexity" evidence="2">
    <location>
        <begin position="405"/>
        <end position="420"/>
    </location>
</feature>